<dbReference type="KEGG" id="haxz:M0R88_06240"/>
<dbReference type="RefSeq" id="WP_248656092.1">
    <property type="nucleotide sequence ID" value="NZ_CP096658.1"/>
</dbReference>
<sequence>MPDVPDNLQDLSEHIHVNRGIENPDAAYTTLVNADDADWAELHDETRLHLTGVLYNLSEDLQRQDGLDRIIELHTETFPDTDALSPAHEAIRHYQLANAYSLRHTVTGDDTQHTFFESTDLLNAIGHARASVSDEYDTDVTPTQQLQRYTNFAGYLARTGRVCEALHWHHKAVEINPEHGMALGKRAITKQYYASLVPSQSYAARILHSAYTDYEAALQNADDVYPQAKTRFRAGMESIEQFADDQLTIETEDEYELGDGKFDVKYHEWVLNNRLYLNPLNDISMHSFVAHDPVTLPGMIMPDGEEFPYPGVFNQIKQEFVSARYMYYEGWMRSVGHSSDRNVTLQDTLDYSVYGYRTEQIKSAFRTAYSVFDKIAVIINEYYDLGHDDPSFRSVWYNRGHYSKGLEEQFVDSDNWALNALFWLRKDFHEDSGQNDDESPVVVAHELRDLRNAIEHDYLKVYRDGIVSEPPDRSWLQDTQYYPVGEKELREVTVEMLRLARAALLYTTFALAEEERMKREEIDGTVLPMGGNATIPDDEKR</sequence>
<dbReference type="AlphaFoldDB" id="A0A8U0IKM6"/>
<name>A0A8U0IKM6_9EURY</name>
<gene>
    <name evidence="2" type="ORF">M0R88_06240</name>
</gene>
<evidence type="ECO:0000313" key="3">
    <source>
        <dbReference type="Proteomes" id="UP000830434"/>
    </source>
</evidence>
<organism evidence="2 3">
    <name type="scientific">Halorussus gelatinilyticus</name>
    <dbReference type="NCBI Taxonomy" id="2937524"/>
    <lineage>
        <taxon>Archaea</taxon>
        <taxon>Methanobacteriati</taxon>
        <taxon>Methanobacteriota</taxon>
        <taxon>Stenosarchaea group</taxon>
        <taxon>Halobacteria</taxon>
        <taxon>Halobacteriales</taxon>
        <taxon>Haladaptataceae</taxon>
        <taxon>Halorussus</taxon>
    </lineage>
</organism>
<feature type="domain" description="LA2681-like HEPN" evidence="1">
    <location>
        <begin position="307"/>
        <end position="514"/>
    </location>
</feature>
<evidence type="ECO:0000259" key="1">
    <source>
        <dbReference type="Pfam" id="PF18733"/>
    </source>
</evidence>
<keyword evidence="3" id="KW-1185">Reference proteome</keyword>
<dbReference type="Pfam" id="PF18733">
    <property type="entry name" value="HEPN_LA2681"/>
    <property type="match status" value="1"/>
</dbReference>
<accession>A0A8U0IKM6</accession>
<proteinExistence type="predicted"/>
<reference evidence="2" key="1">
    <citation type="submission" date="2022-04" db="EMBL/GenBank/DDBJ databases">
        <title>Diverse halophilic archaea isolated from saline environments.</title>
        <authorList>
            <person name="Cui H.-L."/>
        </authorList>
    </citation>
    <scope>NUCLEOTIDE SEQUENCE</scope>
    <source>
        <strain evidence="2">XZYJT40</strain>
    </source>
</reference>
<evidence type="ECO:0000313" key="2">
    <source>
        <dbReference type="EMBL" id="UPW01697.1"/>
    </source>
</evidence>
<dbReference type="Proteomes" id="UP000830434">
    <property type="component" value="Chromosome"/>
</dbReference>
<dbReference type="GeneID" id="72189437"/>
<protein>
    <submittedName>
        <fullName evidence="2">LA2681 family HEPN domain-containing protein</fullName>
    </submittedName>
</protein>
<dbReference type="EMBL" id="CP096658">
    <property type="protein sequence ID" value="UPW01697.1"/>
    <property type="molecule type" value="Genomic_DNA"/>
</dbReference>
<dbReference type="InterPro" id="IPR040826">
    <property type="entry name" value="HEPN_LA2681"/>
</dbReference>